<gene>
    <name evidence="2" type="ORF">Enr17x_04240</name>
</gene>
<evidence type="ECO:0000313" key="3">
    <source>
        <dbReference type="Proteomes" id="UP000318313"/>
    </source>
</evidence>
<keyword evidence="1" id="KW-0812">Transmembrane</keyword>
<evidence type="ECO:0000256" key="1">
    <source>
        <dbReference type="SAM" id="Phobius"/>
    </source>
</evidence>
<feature type="transmembrane region" description="Helical" evidence="1">
    <location>
        <begin position="12"/>
        <end position="30"/>
    </location>
</feature>
<protein>
    <submittedName>
        <fullName evidence="2">Uncharacterized protein</fullName>
    </submittedName>
</protein>
<keyword evidence="1" id="KW-0472">Membrane</keyword>
<name>A0A518I5P4_9PLAN</name>
<dbReference type="AlphaFoldDB" id="A0A518I5P4"/>
<dbReference type="Proteomes" id="UP000318313">
    <property type="component" value="Chromosome"/>
</dbReference>
<reference evidence="2 3" key="1">
    <citation type="submission" date="2019-03" db="EMBL/GenBank/DDBJ databases">
        <title>Deep-cultivation of Planctomycetes and their phenomic and genomic characterization uncovers novel biology.</title>
        <authorList>
            <person name="Wiegand S."/>
            <person name="Jogler M."/>
            <person name="Boedeker C."/>
            <person name="Pinto D."/>
            <person name="Vollmers J."/>
            <person name="Rivas-Marin E."/>
            <person name="Kohn T."/>
            <person name="Peeters S.H."/>
            <person name="Heuer A."/>
            <person name="Rast P."/>
            <person name="Oberbeckmann S."/>
            <person name="Bunk B."/>
            <person name="Jeske O."/>
            <person name="Meyerdierks A."/>
            <person name="Storesund J.E."/>
            <person name="Kallscheuer N."/>
            <person name="Luecker S."/>
            <person name="Lage O.M."/>
            <person name="Pohl T."/>
            <person name="Merkel B.J."/>
            <person name="Hornburger P."/>
            <person name="Mueller R.-W."/>
            <person name="Bruemmer F."/>
            <person name="Labrenz M."/>
            <person name="Spormann A.M."/>
            <person name="Op den Camp H."/>
            <person name="Overmann J."/>
            <person name="Amann R."/>
            <person name="Jetten M.S.M."/>
            <person name="Mascher T."/>
            <person name="Medema M.H."/>
            <person name="Devos D.P."/>
            <person name="Kaster A.-K."/>
            <person name="Ovreas L."/>
            <person name="Rohde M."/>
            <person name="Galperin M.Y."/>
            <person name="Jogler C."/>
        </authorList>
    </citation>
    <scope>NUCLEOTIDE SEQUENCE [LARGE SCALE GENOMIC DNA]</scope>
    <source>
        <strain evidence="2 3">Enr17</strain>
    </source>
</reference>
<dbReference type="KEGG" id="gfm:Enr17x_04240"/>
<organism evidence="2 3">
    <name type="scientific">Gimesia fumaroli</name>
    <dbReference type="NCBI Taxonomy" id="2527976"/>
    <lineage>
        <taxon>Bacteria</taxon>
        <taxon>Pseudomonadati</taxon>
        <taxon>Planctomycetota</taxon>
        <taxon>Planctomycetia</taxon>
        <taxon>Planctomycetales</taxon>
        <taxon>Planctomycetaceae</taxon>
        <taxon>Gimesia</taxon>
    </lineage>
</organism>
<feature type="transmembrane region" description="Helical" evidence="1">
    <location>
        <begin position="133"/>
        <end position="152"/>
    </location>
</feature>
<accession>A0A518I5P4</accession>
<evidence type="ECO:0000313" key="2">
    <source>
        <dbReference type="EMBL" id="QDV48412.1"/>
    </source>
</evidence>
<proteinExistence type="predicted"/>
<sequence length="189" mass="21697">MRDPDSSNFGILISYILPGFIAMIGISFLSETVRVWIWAPSDQSATVGGFLYVTVFSLAAGLTISTLRWLILDRVHHRTGIPEPQQNFGRLQENLTAYQYLVLTHYNYYKFHSNMMISFAILMASRLLCHNTLPLWVIIGFLFLEWLFWLGARDNLRKYYSQGEVLLKENTSSVCPPETFPDESSSSRD</sequence>
<keyword evidence="3" id="KW-1185">Reference proteome</keyword>
<keyword evidence="1" id="KW-1133">Transmembrane helix</keyword>
<feature type="transmembrane region" description="Helical" evidence="1">
    <location>
        <begin position="50"/>
        <end position="71"/>
    </location>
</feature>
<dbReference type="EMBL" id="CP037452">
    <property type="protein sequence ID" value="QDV48412.1"/>
    <property type="molecule type" value="Genomic_DNA"/>
</dbReference>